<keyword evidence="1" id="KW-0175">Coiled coil</keyword>
<name>A0AAF3EYI0_9BILA</name>
<accession>A0AAF3EYI0</accession>
<evidence type="ECO:0000256" key="2">
    <source>
        <dbReference type="SAM" id="MobiDB-lite"/>
    </source>
</evidence>
<organism evidence="3 4">
    <name type="scientific">Mesorhabditis belari</name>
    <dbReference type="NCBI Taxonomy" id="2138241"/>
    <lineage>
        <taxon>Eukaryota</taxon>
        <taxon>Metazoa</taxon>
        <taxon>Ecdysozoa</taxon>
        <taxon>Nematoda</taxon>
        <taxon>Chromadorea</taxon>
        <taxon>Rhabditida</taxon>
        <taxon>Rhabditina</taxon>
        <taxon>Rhabditomorpha</taxon>
        <taxon>Rhabditoidea</taxon>
        <taxon>Rhabditidae</taxon>
        <taxon>Mesorhabditinae</taxon>
        <taxon>Mesorhabditis</taxon>
    </lineage>
</organism>
<proteinExistence type="predicted"/>
<keyword evidence="3" id="KW-1185">Reference proteome</keyword>
<evidence type="ECO:0000313" key="3">
    <source>
        <dbReference type="Proteomes" id="UP000887575"/>
    </source>
</evidence>
<feature type="coiled-coil region" evidence="1">
    <location>
        <begin position="3314"/>
        <end position="3341"/>
    </location>
</feature>
<dbReference type="Proteomes" id="UP000887575">
    <property type="component" value="Unassembled WGS sequence"/>
</dbReference>
<dbReference type="WBParaSite" id="MBELARI_LOCUS19226">
    <property type="protein sequence ID" value="MBELARI_LOCUS19226"/>
    <property type="gene ID" value="MBELARI_LOCUS19226"/>
</dbReference>
<evidence type="ECO:0000256" key="1">
    <source>
        <dbReference type="SAM" id="Coils"/>
    </source>
</evidence>
<feature type="compositionally biased region" description="Polar residues" evidence="2">
    <location>
        <begin position="2947"/>
        <end position="2958"/>
    </location>
</feature>
<evidence type="ECO:0000313" key="4">
    <source>
        <dbReference type="WBParaSite" id="MBELARI_LOCUS19226"/>
    </source>
</evidence>
<reference evidence="4" key="1">
    <citation type="submission" date="2024-02" db="UniProtKB">
        <authorList>
            <consortium name="WormBaseParasite"/>
        </authorList>
    </citation>
    <scope>IDENTIFICATION</scope>
</reference>
<feature type="region of interest" description="Disordered" evidence="2">
    <location>
        <begin position="2918"/>
        <end position="2958"/>
    </location>
</feature>
<protein>
    <submittedName>
        <fullName evidence="4">Uncharacterized protein</fullName>
    </submittedName>
</protein>
<feature type="compositionally biased region" description="Polar residues" evidence="2">
    <location>
        <begin position="2918"/>
        <end position="2933"/>
    </location>
</feature>
<feature type="compositionally biased region" description="Low complexity" evidence="2">
    <location>
        <begin position="2934"/>
        <end position="2944"/>
    </location>
</feature>
<feature type="region of interest" description="Disordered" evidence="2">
    <location>
        <begin position="1506"/>
        <end position="1525"/>
    </location>
</feature>
<sequence length="3434" mass="390649">MGITRRLARKESFEKKVLASRESSLSAVVRLNSETLQRMGAQIVQIPLQRSKSMASLREIPQVSENYACAFVTTEENDEGVMVRRRERSLVSERHSLNTRAASVESSLIDVYKNQIIQESYTKNLPEKEKEKAQRKFELFNVKTDTFIEADSKRVDSRELVENIVNEKVADQVSFRLKEQQSVEAGLSGFSKISPRKSEAQEVDVTLEEQVKLGDKLQTKASISSVTLKDLNIERVEKMGEEEIVVRQKSELAEQALKNFSDQKTKTEEKLIAQDKTEPVDVNLREKLKDFQNLTLKESQDESSHLFVSTNLQDNDSSLKVRLSELEQIEAKLSAPSNETVAASVDLNAVNKLRAENEIPFIPSEAVDFKYGHSQETTLISMEREHYRMAEETKADSFFDSSEMRLKEFGEKKLGTLANLGYLEPKKPESQETEIEFPQDLRQSLSLRMSAPVESKQECTCNLVREMAQKEAVRQLKERIGASTDLKTAAIVQEVIMMMCEVHRVTVRDLLFTEQSIQEKTRAQSEGRFSEMREENLYGFWSTNLSEHADKLLKSPLRSADSVSLASLASSEETSIAEAVLNRRPSLAVDIVLRSAAREANVSSLGFERAEFSQTFKSEPFDEEATFEELKSTEIQKCTLKQLETINELNNEKTNLKVIVGKLEQKQQKEHSAEAIKISTSSQTLHCDFKWAIEFEKIRILEENRLLKLAVTDASQLESEQRFEMIGEMKCVRKTQLQPIPEEPTALATMATDYQRLTVSEKRELSEERTFIETRSSQTELTIVEAIESILEASLQRSQAQSYADVTKDALNLKNEVFSTQATILEEIALQLQRAKCVEGETSQSVKESEREKATKAYKELIEEIQGLTTVWDVVQTNQEAKAQWKEKRDETKMLNVQAPKQESINLSQEFDKMTQGEANYQLMEKIVDSQRAQRQFSLDEHTFDSRFSRESSRSETTFTIDTHVEGSVERRLKELGDEEIVTSGLFGRIFSREAESAESMSTFDDARTFRQFLRTLASQNISSSIIHELDRLPECDQSIHNIQVKNILRKEAQFFASRETSVEQMIEDFQKALEHREALIELQQKNREKVEKTALPTEENMSFSNYETIVNDLKESKTFREMSLETNQASIKAPIHSEIGAYMSLEKAAYRQAQIEKPLKRGESVDKRFEIEIINVEILERSRESQPKDIEARIDFRGKSEDRNVATFNEYSEKTIEICNLFGRIIQKRFEAEDVEKNRPQARKWIEELRKEAAQFIQISSDFDLNSTKVDELTTKTQKECVKLVSSCHLNAMKVENVNFCQEFRKELCELFAEITVKERMFERNILKCKQLDWSQRLTDSTWETILDEIETEYHQKLAITERESLQIKVSEEIRKDFSVEEIRKDFPVEEILRSTPAFTTSSVDGKSLLTTESEPMIKCETSLRHEDLFTEVESLLQEKRHEEWKADFPEFLEEEIKAGVQLVKKSLPKPKELVDHVIHVDTSFKQVMNTVAVKESQAFAQLEIRGKQRGDESTSTSRKQKVKDQVILHSKQSFDVSAEASKSLTKQQSFQQETIRTFKAALREKSVEHFKELDNDEFEILSEYIGVYRDLDAEISIRGLGKLNSSFVFSTPTSTEEVITLNTFKERFVASAETKITLKFTPKDSFVQKLSVADSRVECSLVSSHKSSLDFTCTLSGKNFEYYVGKFHETSETQLKAIINLHRVDIVRPSQKNEVILAEILSISVEPLRIQGVDKSVIHSVELKKEAMMLRIDRMIVATNRGESMKKSFKEAGDERTKLAVELIGKKGGQEFLIKEWRIPNEVKGASLEVEEFGDESCVLYAQINDKHQNFDETEIEKKISRTHEGVKLITRASTEITAIINNSFEIPELFEEAKKLIVIGNKGESLVVRYKESQENHTAIGQIFNIQPETHIHHVTVNDKRFGGQYNLSKKASSDVYRELTQALVRSGFLEHIRHRYVQKQKAQLSMRVLESTTVQFETTERFQKSEQKASFDSLRRCAQTCSPAFIKLRELSETQTTTFCSFQKPQSIDYLSKIYAIPRIERQLLNCDAAEENEIKSSPELSKPFEFKTVDILVVDFNHTPPLSLSTKQATIEIKTIPTNFLREPAPAQSAQLTITIANQCSPIKIHVKESREEKQTTCAQFSVPSLTSQIEITRKIAIFGGNYRKRFDACEEHEISVNRELITAKPLTIHCSQAAIRLTKDKAIFFAKASTNIRINIFEDYVKVCSKEAIERLFNAPNLSVIERRLVEAVDTLEILNPIYVKEEQHHYLDKVLREARDGGRQDFNVKATQEKAIETTIELSNQRLARGEIEIKTIVPNTAKSLAYHASASGNAISVIYQQLSKSSERETIREVIHAKNKGQSIAFKVKESKSEQQTTNVHLSKRESFLSQEKLIIEARFGGSFKLTSIATSFKEITVNVDTQKQKPTSLLAENLKIIGNKAAPIDFRTIATSNKICEIYTVLNKANQSYEENIKISAPNKGQITVFTARETSQIHESTNLAYQKDPQSDTLLKTIVERRFGGALSLSTSSSKESLSSLSGQLTSTRLAAIDVQKLIICPNLATPLVLFAHSSTQKTIDIGYVWEKPASIEETRISVRDHNKAQPVKFRAIEAGEVQENLTVQLNRSASTNVAEKTTQIPNQSAQIAPLKKYAAGDRHVQIAPHLENPKPILLSTAVTLTARNTAQSQQLHCACALYATTSTSVDLCRTQYHEKVDSLRLTAHTHPPVKRDFNESTSFHILANFMYAREEKKEIFAETRREANYGGNFVLRTNASKSSDVVVEATIAKEKVLEMNAEIKKIIANKANPLEKFASATQETITGATCQFQKTNAHETTVEKIIAKRIGEPISRAVKESTSLEIVNNIQWKREDEHKEIDLTVKIPQNGGQLKLETRKAEEKSLDIHPIYERKSSIQETMTVKTTSNKAQPVSFSSGASSERSSSTDHNVVNPKPSTASASIVIVDKNRAQPVTMRVSESKEADVSMNFALVKEGVRDLQAEITKDEPRFGGSLTIGCKAAKEEKPDTVSRTFTKEEGKENSEKILKTSRDEKIFFGSKATQELNVSIEISIESARAAKLENSNQISETVRTIGNLEKAAHGSRQAEEKEITIHHELRNKKLDDKRFSEEEADRMIPIQNKEQESFGCRSTEEHHYSINCDFSQQTTSYNVTISSEIPSIGEAIGVKCEAAQETEFTLDLDIRKGGAADWPSEGLRPLSEEEEAELRARRSQEEMFNLNLDINQQTTELIASRLEHVAGTHEPAGFGARRSQEVHFHMNMELTNQGTQFRSKGEFAEWCVAETEKMELSTKGVDRDEIRRREEAREMERLRHEESIQERERSVLEEIAALERAGETVILLDSTVICDQTLHDQHIEVSQKDSLRWKDRGIEEGISLESIIQENQEKIQEKIQEKVEKGYKDHQLYEIQVGSDQ</sequence>